<dbReference type="RefSeq" id="WP_203855160.1">
    <property type="nucleotide sequence ID" value="NZ_BAAAZQ010000003.1"/>
</dbReference>
<evidence type="ECO:0000259" key="2">
    <source>
        <dbReference type="PROSITE" id="PS51782"/>
    </source>
</evidence>
<sequence>MTRPTGKVSAFIQRYNPPLGGGNRPGGPLGGPITFMFNPNQLTLTKSASWIPHVVRGAEQAGIAEFSGSEPRSLALTVFLDVTDTHSRTVQQRVESLLTCCAPTMASIAAKAPSPPWVKFTWGQFQTVSFYSYVSQVTATYTLFDSSGTPLRATCAVNLTEISGSKPAQNPTSGSRSARRVHRVVDGDSLPLLAHREYGDPTVWRVIAEANDLDDPTRLPPGTELLLPAPDEIPAVLSRAPGPPAGSVTAGEGR</sequence>
<dbReference type="InterPro" id="IPR036779">
    <property type="entry name" value="LysM_dom_sf"/>
</dbReference>
<name>A0ABQ4EFH7_9ACTN</name>
<reference evidence="3 4" key="1">
    <citation type="submission" date="2021-01" db="EMBL/GenBank/DDBJ databases">
        <title>Whole genome shotgun sequence of Plantactinospora mayteni NBRC 109088.</title>
        <authorList>
            <person name="Komaki H."/>
            <person name="Tamura T."/>
        </authorList>
    </citation>
    <scope>NUCLEOTIDE SEQUENCE [LARGE SCALE GENOMIC DNA]</scope>
    <source>
        <strain evidence="3 4">NBRC 109088</strain>
    </source>
</reference>
<dbReference type="Gene3D" id="3.10.350.10">
    <property type="entry name" value="LysM domain"/>
    <property type="match status" value="1"/>
</dbReference>
<feature type="domain" description="LysM" evidence="2">
    <location>
        <begin position="180"/>
        <end position="227"/>
    </location>
</feature>
<organism evidence="3 4">
    <name type="scientific">Plantactinospora mayteni</name>
    <dbReference type="NCBI Taxonomy" id="566021"/>
    <lineage>
        <taxon>Bacteria</taxon>
        <taxon>Bacillati</taxon>
        <taxon>Actinomycetota</taxon>
        <taxon>Actinomycetes</taxon>
        <taxon>Micromonosporales</taxon>
        <taxon>Micromonosporaceae</taxon>
        <taxon>Plantactinospora</taxon>
    </lineage>
</organism>
<dbReference type="Pfam" id="PF19266">
    <property type="entry name" value="CIS_tube"/>
    <property type="match status" value="1"/>
</dbReference>
<proteinExistence type="predicted"/>
<comment type="caution">
    <text evidence="3">The sequence shown here is derived from an EMBL/GenBank/DDBJ whole genome shotgun (WGS) entry which is preliminary data.</text>
</comment>
<feature type="region of interest" description="Disordered" evidence="1">
    <location>
        <begin position="233"/>
        <end position="254"/>
    </location>
</feature>
<dbReference type="CDD" id="cd00118">
    <property type="entry name" value="LysM"/>
    <property type="match status" value="1"/>
</dbReference>
<dbReference type="PROSITE" id="PS51782">
    <property type="entry name" value="LYSM"/>
    <property type="match status" value="1"/>
</dbReference>
<evidence type="ECO:0000313" key="3">
    <source>
        <dbReference type="EMBL" id="GIG93474.1"/>
    </source>
</evidence>
<dbReference type="EMBL" id="BONX01000001">
    <property type="protein sequence ID" value="GIG93474.1"/>
    <property type="molecule type" value="Genomic_DNA"/>
</dbReference>
<protein>
    <submittedName>
        <fullName evidence="3">Peptidase M23</fullName>
    </submittedName>
</protein>
<keyword evidence="4" id="KW-1185">Reference proteome</keyword>
<dbReference type="InterPro" id="IPR018392">
    <property type="entry name" value="LysM"/>
</dbReference>
<dbReference type="Proteomes" id="UP000621500">
    <property type="component" value="Unassembled WGS sequence"/>
</dbReference>
<gene>
    <name evidence="3" type="ORF">Pma05_00470</name>
</gene>
<dbReference type="InterPro" id="IPR045361">
    <property type="entry name" value="CIS_tube_prot_N"/>
</dbReference>
<evidence type="ECO:0000256" key="1">
    <source>
        <dbReference type="SAM" id="MobiDB-lite"/>
    </source>
</evidence>
<accession>A0ABQ4EFH7</accession>
<evidence type="ECO:0000313" key="4">
    <source>
        <dbReference type="Proteomes" id="UP000621500"/>
    </source>
</evidence>